<evidence type="ECO:0000259" key="5">
    <source>
        <dbReference type="PROSITE" id="PS50172"/>
    </source>
</evidence>
<dbReference type="OrthoDB" id="129353at2759"/>
<dbReference type="PANTHER" id="PTHR15321:SF3">
    <property type="entry name" value="TP53-BINDING PROTEIN 1"/>
    <property type="match status" value="1"/>
</dbReference>
<sequence>MFEMVVYSPYDSDQSTSNIKSKHLLQMSGAIETPCKRLRLSIDKDLLSGEQDIIDQDKNQDYFSSDMSDSDGDIEATQMMNLEFKNYLKEDSGQLAKTPNPADFVNILENSNLVYSEKEAGYSNYNDSNDIVINPTQFSNININRSLFAPNIKRQQELDKNSNPSENLIIPNQDPKKKSVNFPKIETFLIKETQLSNSSISKLNFIEETQMIPNIHSQNLSGSVMGDLNKEISQTGKAKKDQKNKFSKEKSIIDKLSGKEESNFHKTNDKSKSNENIQKTALKVTRMNNIPDYIEDPSFENEDSPIYLNNKRKKSDKRFPRKWTTEKNKRFMSPLDTEINIPSSLNNLLRISKGHEHLERDPNTFELKIGPLTTSISISNIKKQKTRLSTGREKTKKVTRKLFSINSSSKSSVSESFESSRINDSTETVQSDKHLIETPSSELPIDEYQFQDNVSLSSTPTQINTSTPKHTGSRLQSVNYRTSLCDVSITPTLVSKQTDEKEASLSKWVWFSLQGVNTMYYPVYSNNVNLENSPFKLRSPLSKESPSLRRLITSGAFYLFSSEGTITKLKTPSYSSQFKQIKSGDRVWAVRERRRKAETGQIVDITCVEPSMNKLLNLNIPKRKMRKTFPSIRVKFDKDDVEQDIPVYKIHSTNTMLGWIITPQRISSDFSGNKANSRCRVSGLRDRRNLKENDSSTPSKDQSSQQKNHTLNLPANDQLFAGMNFLVTLSPLFKSARNNSTSGSLGALFSFKDSGDTGIDRKGLEEFIKKFGGEIISNIPNVHKNLDQYMQNTFILSDSPSATFKYLYGLANGIPLVSILWVFECIKNNQMFDPHSFLLANGWSYALNTACASRHVHQFMKGTTVLVLGSPGFNRNWKILLDSVGARVFFLSNDDGRQLLLRKRQCDFILSEFQVDIMLQSRISLEYSREYSRSDGQVGNSEISERSFDGKAPFYVSSQWAKQCLINQRILGHDLHPLFSSFTKKKSNGLRSLIRQLN</sequence>
<evidence type="ECO:0000313" key="7">
    <source>
        <dbReference type="Proteomes" id="UP000245609"/>
    </source>
</evidence>
<evidence type="ECO:0000313" key="6">
    <source>
        <dbReference type="EMBL" id="PVV03573.1"/>
    </source>
</evidence>
<organism evidence="6 7">
    <name type="scientific">Smittium megazygosporum</name>
    <dbReference type="NCBI Taxonomy" id="133381"/>
    <lineage>
        <taxon>Eukaryota</taxon>
        <taxon>Fungi</taxon>
        <taxon>Fungi incertae sedis</taxon>
        <taxon>Zoopagomycota</taxon>
        <taxon>Kickxellomycotina</taxon>
        <taxon>Harpellomycetes</taxon>
        <taxon>Harpellales</taxon>
        <taxon>Legeriomycetaceae</taxon>
        <taxon>Smittium</taxon>
    </lineage>
</organism>
<dbReference type="CDD" id="cd17745">
    <property type="entry name" value="BRCT_p53bp1_rpt1"/>
    <property type="match status" value="1"/>
</dbReference>
<dbReference type="InterPro" id="IPR047249">
    <property type="entry name" value="BRCT_p53bp1-like_rpt1"/>
</dbReference>
<dbReference type="InterPro" id="IPR047252">
    <property type="entry name" value="TP53BP1-like"/>
</dbReference>
<feature type="compositionally biased region" description="Basic and acidic residues" evidence="4">
    <location>
        <begin position="683"/>
        <end position="694"/>
    </location>
</feature>
<keyword evidence="7" id="KW-1185">Reference proteome</keyword>
<keyword evidence="2" id="KW-0227">DNA damage</keyword>
<feature type="compositionally biased region" description="Polar residues" evidence="4">
    <location>
        <begin position="695"/>
        <end position="708"/>
    </location>
</feature>
<dbReference type="GO" id="GO:0005634">
    <property type="term" value="C:nucleus"/>
    <property type="evidence" value="ECO:0007669"/>
    <property type="project" value="UniProtKB-SubCell"/>
</dbReference>
<dbReference type="CDD" id="cd17724">
    <property type="entry name" value="BRCT_p53bp1_rpt2"/>
    <property type="match status" value="1"/>
</dbReference>
<feature type="compositionally biased region" description="Basic and acidic residues" evidence="4">
    <location>
        <begin position="238"/>
        <end position="273"/>
    </location>
</feature>
<feature type="domain" description="BRCT" evidence="5">
    <location>
        <begin position="715"/>
        <end position="839"/>
    </location>
</feature>
<dbReference type="GO" id="GO:0045944">
    <property type="term" value="P:positive regulation of transcription by RNA polymerase II"/>
    <property type="evidence" value="ECO:0007669"/>
    <property type="project" value="TreeGrafter"/>
</dbReference>
<dbReference type="InterPro" id="IPR001357">
    <property type="entry name" value="BRCT_dom"/>
</dbReference>
<dbReference type="Proteomes" id="UP000245609">
    <property type="component" value="Unassembled WGS sequence"/>
</dbReference>
<protein>
    <recommendedName>
        <fullName evidence="5">BRCT domain-containing protein</fullName>
    </recommendedName>
</protein>
<feature type="region of interest" description="Disordered" evidence="4">
    <location>
        <begin position="233"/>
        <end position="276"/>
    </location>
</feature>
<accession>A0A2T9ZG50</accession>
<gene>
    <name evidence="6" type="ORF">BB560_001952</name>
</gene>
<dbReference type="GO" id="GO:0000077">
    <property type="term" value="P:DNA damage checkpoint signaling"/>
    <property type="evidence" value="ECO:0007669"/>
    <property type="project" value="TreeGrafter"/>
</dbReference>
<dbReference type="Pfam" id="PF16589">
    <property type="entry name" value="BRCT_2"/>
    <property type="match status" value="1"/>
</dbReference>
<proteinExistence type="predicted"/>
<dbReference type="SUPFAM" id="SSF52113">
    <property type="entry name" value="BRCT domain"/>
    <property type="match status" value="1"/>
</dbReference>
<dbReference type="STRING" id="133381.A0A2T9ZG50"/>
<reference evidence="6 7" key="1">
    <citation type="journal article" date="2018" name="MBio">
        <title>Comparative Genomics Reveals the Core Gene Toolbox for the Fungus-Insect Symbiosis.</title>
        <authorList>
            <person name="Wang Y."/>
            <person name="Stata M."/>
            <person name="Wang W."/>
            <person name="Stajich J.E."/>
            <person name="White M.M."/>
            <person name="Moncalvo J.M."/>
        </authorList>
    </citation>
    <scope>NUCLEOTIDE SEQUENCE [LARGE SCALE GENOMIC DNA]</scope>
    <source>
        <strain evidence="6 7">SC-DP-2</strain>
    </source>
</reference>
<dbReference type="PANTHER" id="PTHR15321">
    <property type="entry name" value="TUMOR SUPPRESSOR P53-BINDING PROTEIN 1"/>
    <property type="match status" value="1"/>
</dbReference>
<dbReference type="AlphaFoldDB" id="A0A2T9ZG50"/>
<comment type="subcellular location">
    <subcellularLocation>
        <location evidence="1">Nucleus</location>
    </subcellularLocation>
</comment>
<evidence type="ECO:0000256" key="2">
    <source>
        <dbReference type="ARBA" id="ARBA00022763"/>
    </source>
</evidence>
<feature type="region of interest" description="Disordered" evidence="4">
    <location>
        <begin position="414"/>
        <end position="433"/>
    </location>
</feature>
<dbReference type="InterPro" id="IPR036420">
    <property type="entry name" value="BRCT_dom_sf"/>
</dbReference>
<feature type="region of interest" description="Disordered" evidence="4">
    <location>
        <begin position="672"/>
        <end position="708"/>
    </location>
</feature>
<dbReference type="SMART" id="SM00292">
    <property type="entry name" value="BRCT"/>
    <property type="match status" value="1"/>
</dbReference>
<evidence type="ECO:0000256" key="4">
    <source>
        <dbReference type="SAM" id="MobiDB-lite"/>
    </source>
</evidence>
<evidence type="ECO:0000256" key="3">
    <source>
        <dbReference type="ARBA" id="ARBA00023242"/>
    </source>
</evidence>
<dbReference type="GO" id="GO:0042393">
    <property type="term" value="F:histone binding"/>
    <property type="evidence" value="ECO:0007669"/>
    <property type="project" value="TreeGrafter"/>
</dbReference>
<keyword evidence="3" id="KW-0539">Nucleus</keyword>
<dbReference type="InterPro" id="IPR047250">
    <property type="entry name" value="BRCT_p53bp1-like_rpt2"/>
</dbReference>
<feature type="compositionally biased region" description="Low complexity" evidence="4">
    <location>
        <begin position="414"/>
        <end position="423"/>
    </location>
</feature>
<comment type="caution">
    <text evidence="6">The sequence shown here is derived from an EMBL/GenBank/DDBJ whole genome shotgun (WGS) entry which is preliminary data.</text>
</comment>
<name>A0A2T9ZG50_9FUNG</name>
<dbReference type="Gene3D" id="3.40.50.10190">
    <property type="entry name" value="BRCT domain"/>
    <property type="match status" value="2"/>
</dbReference>
<dbReference type="PROSITE" id="PS50172">
    <property type="entry name" value="BRCT"/>
    <property type="match status" value="1"/>
</dbReference>
<dbReference type="EMBL" id="MBFS01000216">
    <property type="protein sequence ID" value="PVV03573.1"/>
    <property type="molecule type" value="Genomic_DNA"/>
</dbReference>
<evidence type="ECO:0000256" key="1">
    <source>
        <dbReference type="ARBA" id="ARBA00004123"/>
    </source>
</evidence>